<evidence type="ECO:0000256" key="4">
    <source>
        <dbReference type="ARBA" id="ARBA00023136"/>
    </source>
</evidence>
<evidence type="ECO:0000256" key="1">
    <source>
        <dbReference type="ARBA" id="ARBA00004141"/>
    </source>
</evidence>
<name>A0ABD0JJV5_9CAEN</name>
<dbReference type="Gene3D" id="1.20.1080.10">
    <property type="entry name" value="Glycerol uptake facilitator protein"/>
    <property type="match status" value="1"/>
</dbReference>
<keyword evidence="3 6" id="KW-1133">Transmembrane helix</keyword>
<dbReference type="Pfam" id="PF00230">
    <property type="entry name" value="MIP"/>
    <property type="match status" value="1"/>
</dbReference>
<accession>A0ABD0JJV5</accession>
<reference evidence="7 8" key="1">
    <citation type="journal article" date="2023" name="Sci. Data">
        <title>Genome assembly of the Korean intertidal mud-creeper Batillaria attramentaria.</title>
        <authorList>
            <person name="Patra A.K."/>
            <person name="Ho P.T."/>
            <person name="Jun S."/>
            <person name="Lee S.J."/>
            <person name="Kim Y."/>
            <person name="Won Y.J."/>
        </authorList>
    </citation>
    <scope>NUCLEOTIDE SEQUENCE [LARGE SCALE GENOMIC DNA]</scope>
    <source>
        <strain evidence="7">Wonlab-2016</strain>
    </source>
</reference>
<dbReference type="Proteomes" id="UP001519460">
    <property type="component" value="Unassembled WGS sequence"/>
</dbReference>
<evidence type="ECO:0000256" key="3">
    <source>
        <dbReference type="ARBA" id="ARBA00022989"/>
    </source>
</evidence>
<comment type="caution">
    <text evidence="7">The sequence shown here is derived from an EMBL/GenBank/DDBJ whole genome shotgun (WGS) entry which is preliminary data.</text>
</comment>
<dbReference type="InterPro" id="IPR000425">
    <property type="entry name" value="MIP"/>
</dbReference>
<dbReference type="PANTHER" id="PTHR21191">
    <property type="entry name" value="AQUAPORIN"/>
    <property type="match status" value="1"/>
</dbReference>
<sequence length="293" mass="32622">MDWRVMWALAMGMEPETPYVPPYVASLVFFFINMVIGVGLRSMARLFLPGTARELALDFLCTMEACAYFFENNFVLKHYGSFWLAVAIIAQLYVCCRTFGDNIDNPVKAFHGWLTGQVPLAQAGLKIVVTSLAGLASYRLARLIWSLDLIEEHHERYHELECASDLQVALLTGLVVEASASLSDMWLGLQTVSSMSALDELVKYLNAALMIVFGIQTTGMYFNPAMASGHTLGCGTTRFWEHFAVYWVGPFVGCYLATMLDRLLHVDVSKPHAPPPSTDKKADDSKKKKTKAD</sequence>
<evidence type="ECO:0000256" key="6">
    <source>
        <dbReference type="SAM" id="Phobius"/>
    </source>
</evidence>
<protein>
    <recommendedName>
        <fullName evidence="9">Aquaporin</fullName>
    </recommendedName>
</protein>
<feature type="transmembrane region" description="Helical" evidence="6">
    <location>
        <begin position="243"/>
        <end position="260"/>
    </location>
</feature>
<feature type="transmembrane region" description="Helical" evidence="6">
    <location>
        <begin position="20"/>
        <end position="40"/>
    </location>
</feature>
<comment type="subcellular location">
    <subcellularLocation>
        <location evidence="1">Membrane</location>
        <topology evidence="1">Multi-pass membrane protein</topology>
    </subcellularLocation>
</comment>
<evidence type="ECO:0000313" key="8">
    <source>
        <dbReference type="Proteomes" id="UP001519460"/>
    </source>
</evidence>
<organism evidence="7 8">
    <name type="scientific">Batillaria attramentaria</name>
    <dbReference type="NCBI Taxonomy" id="370345"/>
    <lineage>
        <taxon>Eukaryota</taxon>
        <taxon>Metazoa</taxon>
        <taxon>Spiralia</taxon>
        <taxon>Lophotrochozoa</taxon>
        <taxon>Mollusca</taxon>
        <taxon>Gastropoda</taxon>
        <taxon>Caenogastropoda</taxon>
        <taxon>Sorbeoconcha</taxon>
        <taxon>Cerithioidea</taxon>
        <taxon>Batillariidae</taxon>
        <taxon>Batillaria</taxon>
    </lineage>
</organism>
<evidence type="ECO:0000313" key="7">
    <source>
        <dbReference type="EMBL" id="KAK7474752.1"/>
    </source>
</evidence>
<dbReference type="InterPro" id="IPR023271">
    <property type="entry name" value="Aquaporin-like"/>
</dbReference>
<dbReference type="SUPFAM" id="SSF81338">
    <property type="entry name" value="Aquaporin-like"/>
    <property type="match status" value="1"/>
</dbReference>
<keyword evidence="8" id="KW-1185">Reference proteome</keyword>
<dbReference type="PANTHER" id="PTHR21191:SF16">
    <property type="entry name" value="AQUAPORIN"/>
    <property type="match status" value="1"/>
</dbReference>
<keyword evidence="4 6" id="KW-0472">Membrane</keyword>
<dbReference type="AlphaFoldDB" id="A0ABD0JJV5"/>
<dbReference type="EMBL" id="JACVVK020000426">
    <property type="protein sequence ID" value="KAK7474752.1"/>
    <property type="molecule type" value="Genomic_DNA"/>
</dbReference>
<feature type="transmembrane region" description="Helical" evidence="6">
    <location>
        <begin position="204"/>
        <end position="223"/>
    </location>
</feature>
<proteinExistence type="predicted"/>
<feature type="compositionally biased region" description="Basic and acidic residues" evidence="5">
    <location>
        <begin position="278"/>
        <end position="293"/>
    </location>
</feature>
<dbReference type="InterPro" id="IPR051883">
    <property type="entry name" value="AQP11/12_channel"/>
</dbReference>
<feature type="region of interest" description="Disordered" evidence="5">
    <location>
        <begin position="270"/>
        <end position="293"/>
    </location>
</feature>
<dbReference type="GO" id="GO:0016020">
    <property type="term" value="C:membrane"/>
    <property type="evidence" value="ECO:0007669"/>
    <property type="project" value="UniProtKB-SubCell"/>
</dbReference>
<keyword evidence="2 6" id="KW-0812">Transmembrane</keyword>
<evidence type="ECO:0000256" key="5">
    <source>
        <dbReference type="SAM" id="MobiDB-lite"/>
    </source>
</evidence>
<evidence type="ECO:0008006" key="9">
    <source>
        <dbReference type="Google" id="ProtNLM"/>
    </source>
</evidence>
<gene>
    <name evidence="7" type="ORF">BaRGS_00033984</name>
</gene>
<evidence type="ECO:0000256" key="2">
    <source>
        <dbReference type="ARBA" id="ARBA00022692"/>
    </source>
</evidence>